<evidence type="ECO:0000313" key="2">
    <source>
        <dbReference type="Proteomes" id="UP000464657"/>
    </source>
</evidence>
<sequence>MENTILFDKYKEVFKEDNTIPSLLDTNSDLLIDIFKGFKYPISSWPVIINNKMKEELKEASIKIPKLLQKIPSLYFENDVKRIADFYFNGDQTIGQFSLMCQNKNLDVSSRLDLTYTNDGFKVLEINMGSSIGGMEFQNFEPLIKELHPILSTNKEQFDSKKTQSLYIKFLINKIEAHVSSQDNELGIFLVNTSLGDAASKNMIKSFFDQLLEKELTHKNKKGSTYIDSISELKFTNNTLQYQNKKIHAVLILDYALNNITPDVFRALVTDQVYFPDHLGTAFMRDKRNLALLRRLAVAEKFSEDDNKTILKYIPWTELVVNEQVKYQGEFYTVPELLAKKQEQFVIKIADGLQGKDVFIGKFCKQEEWAKIIEKALQEKTYVAQEFSESIDLLAPNKANNWEPHKLVWGAFGFGDIYGGVWVRMSANNTDAGVINSANGAVEGIVYESY</sequence>
<dbReference type="RefSeq" id="WP_160128174.1">
    <property type="nucleotide sequence ID" value="NZ_CP019288.1"/>
</dbReference>
<dbReference type="EMBL" id="CP019288">
    <property type="protein sequence ID" value="QHI35432.1"/>
    <property type="molecule type" value="Genomic_DNA"/>
</dbReference>
<dbReference type="OrthoDB" id="1299052at2"/>
<gene>
    <name evidence="1" type="ORF">IMCC3317_07780</name>
</gene>
<dbReference type="Proteomes" id="UP000464657">
    <property type="component" value="Chromosome"/>
</dbReference>
<organism evidence="1 2">
    <name type="scientific">Kordia antarctica</name>
    <dbReference type="NCBI Taxonomy" id="1218801"/>
    <lineage>
        <taxon>Bacteria</taxon>
        <taxon>Pseudomonadati</taxon>
        <taxon>Bacteroidota</taxon>
        <taxon>Flavobacteriia</taxon>
        <taxon>Flavobacteriales</taxon>
        <taxon>Flavobacteriaceae</taxon>
        <taxon>Kordia</taxon>
    </lineage>
</organism>
<dbReference type="KEGG" id="kan:IMCC3317_07780"/>
<dbReference type="AlphaFoldDB" id="A0A7L4ZFI3"/>
<keyword evidence="2" id="KW-1185">Reference proteome</keyword>
<proteinExistence type="predicted"/>
<accession>A0A7L4ZFI3</accession>
<dbReference type="SUPFAM" id="SSF56059">
    <property type="entry name" value="Glutathione synthetase ATP-binding domain-like"/>
    <property type="match status" value="1"/>
</dbReference>
<evidence type="ECO:0000313" key="1">
    <source>
        <dbReference type="EMBL" id="QHI35432.1"/>
    </source>
</evidence>
<name>A0A7L4ZFI3_9FLAO</name>
<evidence type="ECO:0008006" key="3">
    <source>
        <dbReference type="Google" id="ProtNLM"/>
    </source>
</evidence>
<protein>
    <recommendedName>
        <fullName evidence="3">Glutathionylspermidine synthase pre-ATP-grasp-like domain-containing protein</fullName>
    </recommendedName>
</protein>
<reference evidence="1 2" key="1">
    <citation type="journal article" date="2013" name="Int. J. Syst. Evol. Microbiol.">
        <title>Kordia antarctica sp. nov., isolated from Antarctic seawater.</title>
        <authorList>
            <person name="Baek K."/>
            <person name="Choi A."/>
            <person name="Kang I."/>
            <person name="Lee K."/>
            <person name="Cho J.C."/>
        </authorList>
    </citation>
    <scope>NUCLEOTIDE SEQUENCE [LARGE SCALE GENOMIC DNA]</scope>
    <source>
        <strain evidence="1 2">IMCC3317</strain>
    </source>
</reference>